<reference evidence="2" key="1">
    <citation type="submission" date="2021-04" db="EMBL/GenBank/DDBJ databases">
        <authorList>
            <person name="Tunstrom K."/>
        </authorList>
    </citation>
    <scope>NUCLEOTIDE SEQUENCE</scope>
</reference>
<evidence type="ECO:0000313" key="2">
    <source>
        <dbReference type="EMBL" id="CAG4955215.1"/>
    </source>
</evidence>
<dbReference type="AlphaFoldDB" id="A0A8S3WF26"/>
<dbReference type="PANTHER" id="PTHR10662:SF22">
    <property type="entry name" value="NUCLEAR RNA EXPORT FACTOR 1"/>
    <property type="match status" value="1"/>
</dbReference>
<evidence type="ECO:0000313" key="3">
    <source>
        <dbReference type="Proteomes" id="UP000691718"/>
    </source>
</evidence>
<proteinExistence type="predicted"/>
<sequence>MSRIATYRKFLLNRVTASKDFSDYLENKIISDDESSKHCFHKIMVHNWIEDDIQLFNIVSEYFNTLFIPVDYLAKNEICSFYTSSLTLVSKIVKLDFMFPYRRSMFNVDILFNDKTSADCFEIRSSIEDIVSSVVCNRFNEKMELNLSNFCNDPEFIRTKLNFYKLGLLANFKILMLRMGRDTKVLNLSDNELIEVPLDILNFFIKGELIGLNLSNNNIPSIEQQFRVSSKIEKLWLEGNPLCQDMDIGTYIKKILVRFPRLTELDGVKVNQYGILCPYAKYFMETPDKKTKMVVENFMTLYFSHYDTVPRTKIDMFYDISAVLTISTDLSNLMFPHYANKCRNVMHPDKRILVEQKKKMYISRNNIVGILSSFPETVHDLNTFTVDVLQHNNKILILVVDGIYKEKGETDAHVNYFQFRRTFIFKIHLVNTTSVYHIANEMFSISLAKREQKENSFKFPTKKMNELSLLNPNKSESQEICKVFMHLTMLKKFEAERRLKSHNWDIRFALEEFMKDMKIGTVSHELLMEDDNHFLDSSSEVD</sequence>
<dbReference type="InterPro" id="IPR030217">
    <property type="entry name" value="NXF_fam"/>
</dbReference>
<name>A0A8S3WF26_PARAO</name>
<dbReference type="Proteomes" id="UP000691718">
    <property type="component" value="Unassembled WGS sequence"/>
</dbReference>
<dbReference type="InterPro" id="IPR001611">
    <property type="entry name" value="Leu-rich_rpt"/>
</dbReference>
<gene>
    <name evidence="2" type="ORF">PAPOLLO_LOCUS5260</name>
</gene>
<dbReference type="PROSITE" id="PS50177">
    <property type="entry name" value="NTF2_DOMAIN"/>
    <property type="match status" value="1"/>
</dbReference>
<feature type="domain" description="NTF2" evidence="1">
    <location>
        <begin position="294"/>
        <end position="445"/>
    </location>
</feature>
<evidence type="ECO:0000259" key="1">
    <source>
        <dbReference type="PROSITE" id="PS50177"/>
    </source>
</evidence>
<dbReference type="EMBL" id="CAJQZP010000295">
    <property type="protein sequence ID" value="CAG4955215.1"/>
    <property type="molecule type" value="Genomic_DNA"/>
</dbReference>
<dbReference type="GO" id="GO:0005634">
    <property type="term" value="C:nucleus"/>
    <property type="evidence" value="ECO:0007669"/>
    <property type="project" value="TreeGrafter"/>
</dbReference>
<dbReference type="InterPro" id="IPR018222">
    <property type="entry name" value="Nuclear_transport_factor_2_euk"/>
</dbReference>
<dbReference type="Pfam" id="PF22602">
    <property type="entry name" value="NXF_NTF2"/>
    <property type="match status" value="1"/>
</dbReference>
<protein>
    <submittedName>
        <fullName evidence="2">(apollo) hypothetical protein</fullName>
    </submittedName>
</protein>
<comment type="caution">
    <text evidence="2">The sequence shown here is derived from an EMBL/GenBank/DDBJ whole genome shotgun (WGS) entry which is preliminary data.</text>
</comment>
<dbReference type="Pfam" id="PF24048">
    <property type="entry name" value="LRR_NXF1-5"/>
    <property type="match status" value="1"/>
</dbReference>
<dbReference type="InterPro" id="IPR057125">
    <property type="entry name" value="NXF1/2/3/5-like_LRR"/>
</dbReference>
<dbReference type="PANTHER" id="PTHR10662">
    <property type="entry name" value="NUCLEAR RNA EXPORT FACTOR"/>
    <property type="match status" value="1"/>
</dbReference>
<dbReference type="PROSITE" id="PS51450">
    <property type="entry name" value="LRR"/>
    <property type="match status" value="1"/>
</dbReference>
<dbReference type="GO" id="GO:0016973">
    <property type="term" value="P:poly(A)+ mRNA export from nucleus"/>
    <property type="evidence" value="ECO:0007669"/>
    <property type="project" value="TreeGrafter"/>
</dbReference>
<accession>A0A8S3WF26</accession>
<dbReference type="InterPro" id="IPR002075">
    <property type="entry name" value="NTF2_dom"/>
</dbReference>
<organism evidence="2 3">
    <name type="scientific">Parnassius apollo</name>
    <name type="common">Apollo butterfly</name>
    <name type="synonym">Papilio apollo</name>
    <dbReference type="NCBI Taxonomy" id="110799"/>
    <lineage>
        <taxon>Eukaryota</taxon>
        <taxon>Metazoa</taxon>
        <taxon>Ecdysozoa</taxon>
        <taxon>Arthropoda</taxon>
        <taxon>Hexapoda</taxon>
        <taxon>Insecta</taxon>
        <taxon>Pterygota</taxon>
        <taxon>Neoptera</taxon>
        <taxon>Endopterygota</taxon>
        <taxon>Lepidoptera</taxon>
        <taxon>Glossata</taxon>
        <taxon>Ditrysia</taxon>
        <taxon>Papilionoidea</taxon>
        <taxon>Papilionidae</taxon>
        <taxon>Parnassiinae</taxon>
        <taxon>Parnassini</taxon>
        <taxon>Parnassius</taxon>
        <taxon>Parnassius</taxon>
    </lineage>
</organism>
<keyword evidence="3" id="KW-1185">Reference proteome</keyword>
<dbReference type="OrthoDB" id="2193432at2759"/>
<dbReference type="GO" id="GO:0003723">
    <property type="term" value="F:RNA binding"/>
    <property type="evidence" value="ECO:0007669"/>
    <property type="project" value="TreeGrafter"/>
</dbReference>